<feature type="compositionally biased region" description="Basic residues" evidence="1">
    <location>
        <begin position="393"/>
        <end position="403"/>
    </location>
</feature>
<accession>A0AAD2H3L9</accession>
<feature type="compositionally biased region" description="Basic and acidic residues" evidence="1">
    <location>
        <begin position="105"/>
        <end position="114"/>
    </location>
</feature>
<feature type="region of interest" description="Disordered" evidence="1">
    <location>
        <begin position="1"/>
        <end position="34"/>
    </location>
</feature>
<feature type="compositionally biased region" description="Polar residues" evidence="1">
    <location>
        <begin position="340"/>
        <end position="366"/>
    </location>
</feature>
<feature type="region of interest" description="Disordered" evidence="1">
    <location>
        <begin position="77"/>
        <end position="122"/>
    </location>
</feature>
<proteinExistence type="predicted"/>
<feature type="compositionally biased region" description="Polar residues" evidence="1">
    <location>
        <begin position="91"/>
        <end position="103"/>
    </location>
</feature>
<feature type="region of interest" description="Disordered" evidence="1">
    <location>
        <begin position="213"/>
        <end position="235"/>
    </location>
</feature>
<evidence type="ECO:0000313" key="3">
    <source>
        <dbReference type="Proteomes" id="UP001295794"/>
    </source>
</evidence>
<organism evidence="2 3">
    <name type="scientific">Mycena citricolor</name>
    <dbReference type="NCBI Taxonomy" id="2018698"/>
    <lineage>
        <taxon>Eukaryota</taxon>
        <taxon>Fungi</taxon>
        <taxon>Dikarya</taxon>
        <taxon>Basidiomycota</taxon>
        <taxon>Agaricomycotina</taxon>
        <taxon>Agaricomycetes</taxon>
        <taxon>Agaricomycetidae</taxon>
        <taxon>Agaricales</taxon>
        <taxon>Marasmiineae</taxon>
        <taxon>Mycenaceae</taxon>
        <taxon>Mycena</taxon>
    </lineage>
</organism>
<gene>
    <name evidence="2" type="ORF">MYCIT1_LOCUS11569</name>
</gene>
<sequence length="495" mass="54359">MSSNRRKRMRRAADPCLGFYFPPSSPTPPSASQINIPPIAVLENSSDPTNSSCLEVDELEVSSTGYVTVDEFLKHIHPPPKNTYHRKNKRTMVQDQETDTSQVGLEDKYGTEPPRKRKLRQRKPLKSRLLTADLVADVDPDNFLLDETPQRTSLVFNRPPSPMKILPPKRPRKLIDPKSTRLPRHNSFPCARGSASLDRSLAPCQQLNTPTEWRSKLGLPSNNANRKVRKAPPVARSSGPFVYAPLNLISHAEAERSYSRLRSGTRDPLLDPLPVPVSQTGRIPLDLRSISKSSSVKVATHYRSESPTVSSQQPSNGLLARGNGLPCDAALASNEDHDNTSSVSNIESANSDTSADPFRATNSNASMKPLGTLLGQLYEISRAVSQSQVNTKNKQRRPKARRSTRSDALAPKSLMRNLFSSTPPPSITNAQLLSPTLAAFYSDVPQIAQAASQFPIADATASNSSSAILYQVLLPSTPPPSNVQAQTDFFEFRSR</sequence>
<feature type="region of interest" description="Disordered" evidence="1">
    <location>
        <begin position="385"/>
        <end position="410"/>
    </location>
</feature>
<dbReference type="Proteomes" id="UP001295794">
    <property type="component" value="Unassembled WGS sequence"/>
</dbReference>
<dbReference type="AlphaFoldDB" id="A0AAD2H3L9"/>
<evidence type="ECO:0000256" key="1">
    <source>
        <dbReference type="SAM" id="MobiDB-lite"/>
    </source>
</evidence>
<name>A0AAD2H3L9_9AGAR</name>
<feature type="region of interest" description="Disordered" evidence="1">
    <location>
        <begin position="301"/>
        <end position="366"/>
    </location>
</feature>
<evidence type="ECO:0000313" key="2">
    <source>
        <dbReference type="EMBL" id="CAK5268387.1"/>
    </source>
</evidence>
<dbReference type="EMBL" id="CAVNYO010000138">
    <property type="protein sequence ID" value="CAK5268387.1"/>
    <property type="molecule type" value="Genomic_DNA"/>
</dbReference>
<feature type="compositionally biased region" description="Basic residues" evidence="1">
    <location>
        <begin position="1"/>
        <end position="10"/>
    </location>
</feature>
<feature type="region of interest" description="Disordered" evidence="1">
    <location>
        <begin position="154"/>
        <end position="187"/>
    </location>
</feature>
<comment type="caution">
    <text evidence="2">The sequence shown here is derived from an EMBL/GenBank/DDBJ whole genome shotgun (WGS) entry which is preliminary data.</text>
</comment>
<protein>
    <submittedName>
        <fullName evidence="2">Uncharacterized protein</fullName>
    </submittedName>
</protein>
<keyword evidence="3" id="KW-1185">Reference proteome</keyword>
<feature type="compositionally biased region" description="Polar residues" evidence="1">
    <location>
        <begin position="305"/>
        <end position="316"/>
    </location>
</feature>
<feature type="compositionally biased region" description="Basic residues" evidence="1">
    <location>
        <begin position="77"/>
        <end position="90"/>
    </location>
</feature>
<reference evidence="2" key="1">
    <citation type="submission" date="2023-11" db="EMBL/GenBank/DDBJ databases">
        <authorList>
            <person name="De Vega J J."/>
            <person name="De Vega J J."/>
        </authorList>
    </citation>
    <scope>NUCLEOTIDE SEQUENCE</scope>
</reference>